<reference evidence="1" key="1">
    <citation type="submission" date="2018-05" db="EMBL/GenBank/DDBJ databases">
        <authorList>
            <person name="Lanie J.A."/>
            <person name="Ng W.-L."/>
            <person name="Kazmierczak K.M."/>
            <person name="Andrzejewski T.M."/>
            <person name="Davidsen T.M."/>
            <person name="Wayne K.J."/>
            <person name="Tettelin H."/>
            <person name="Glass J.I."/>
            <person name="Rusch D."/>
            <person name="Podicherti R."/>
            <person name="Tsui H.-C.T."/>
            <person name="Winkler M.E."/>
        </authorList>
    </citation>
    <scope>NUCLEOTIDE SEQUENCE</scope>
</reference>
<dbReference type="EMBL" id="UINC01000467">
    <property type="protein sequence ID" value="SUZ55905.1"/>
    <property type="molecule type" value="Genomic_DNA"/>
</dbReference>
<accession>A0A381NMT2</accession>
<name>A0A381NMT2_9ZZZZ</name>
<protein>
    <submittedName>
        <fullName evidence="1">Uncharacterized protein</fullName>
    </submittedName>
</protein>
<gene>
    <name evidence="1" type="ORF">METZ01_LOCUS8759</name>
</gene>
<proteinExistence type="predicted"/>
<sequence>MPCYPIDYQCNLVVATLPGHPVAEYCRVGESLTLQPGPALALGARLSGPISNINSDADRFRLQRRTESHHHLQLMLHQVILIGQSDDRPIAGVEQAGIWLQEEPRYSGYVTTNLDRVRRVVAEHAPDGGHVTCVLR</sequence>
<dbReference type="AlphaFoldDB" id="A0A381NMT2"/>
<evidence type="ECO:0000313" key="1">
    <source>
        <dbReference type="EMBL" id="SUZ55905.1"/>
    </source>
</evidence>
<organism evidence="1">
    <name type="scientific">marine metagenome</name>
    <dbReference type="NCBI Taxonomy" id="408172"/>
    <lineage>
        <taxon>unclassified sequences</taxon>
        <taxon>metagenomes</taxon>
        <taxon>ecological metagenomes</taxon>
    </lineage>
</organism>